<dbReference type="GO" id="GO:0070403">
    <property type="term" value="F:NAD+ binding"/>
    <property type="evidence" value="ECO:0007669"/>
    <property type="project" value="InterPro"/>
</dbReference>
<dbReference type="PANTHER" id="PTHR11085">
    <property type="entry name" value="NAD-DEPENDENT PROTEIN DEACYLASE SIRTUIN-5, MITOCHONDRIAL-RELATED"/>
    <property type="match status" value="1"/>
</dbReference>
<dbReference type="PANTHER" id="PTHR11085:SF12">
    <property type="entry name" value="NAD-DEPENDENT PROTEIN DEACYLASE SIRTUIN-6"/>
    <property type="match status" value="1"/>
</dbReference>
<feature type="region of interest" description="Disordered" evidence="8">
    <location>
        <begin position="100"/>
        <end position="128"/>
    </location>
</feature>
<sequence>MSRSRTKKKDTPNMSQQEKVLVKEAAKSFEQFDSFQHVCREAKRVAKMITSSKHCVAFTGAGISTSAGIGDYRGKSGKWTEMDQNLLDVDSLFDTDEPLTKKRKTKTEAPINQEPEAEEESEEEDGVPYESLRPTYTHEALYKLLQDGHLKYIISQNGDGLHGLSGVPQEAISELHGNVFIEKCTLCGKRYERDFYVMDDISSQYFEELEDFGKTDIRKPKHAVKCERCELCHRTGRKCEKKGCRGPLEDSIINFGDLLEDEINDRGGDHASQCDLMLCLGTTLRVTPASDLVELGKHPLKLVICNRQETYMDSTCTKKAKDGQQLGSRVFGDCDVFFREIMKHILDPEELKEWEDGRANRMKNYDKHRS</sequence>
<dbReference type="GO" id="GO:0017136">
    <property type="term" value="F:histone deacetylase activity, NAD-dependent"/>
    <property type="evidence" value="ECO:0007669"/>
    <property type="project" value="TreeGrafter"/>
</dbReference>
<dbReference type="InterPro" id="IPR026590">
    <property type="entry name" value="Ssirtuin_cat_dom"/>
</dbReference>
<feature type="compositionally biased region" description="Acidic residues" evidence="8">
    <location>
        <begin position="115"/>
        <end position="127"/>
    </location>
</feature>
<reference evidence="10 11" key="1">
    <citation type="journal article" date="2017" name="Nat. Ecol. Evol.">
        <title>Scallop genome provides insights into evolution of bilaterian karyotype and development.</title>
        <authorList>
            <person name="Wang S."/>
            <person name="Zhang J."/>
            <person name="Jiao W."/>
            <person name="Li J."/>
            <person name="Xun X."/>
            <person name="Sun Y."/>
            <person name="Guo X."/>
            <person name="Huan P."/>
            <person name="Dong B."/>
            <person name="Zhang L."/>
            <person name="Hu X."/>
            <person name="Sun X."/>
            <person name="Wang J."/>
            <person name="Zhao C."/>
            <person name="Wang Y."/>
            <person name="Wang D."/>
            <person name="Huang X."/>
            <person name="Wang R."/>
            <person name="Lv J."/>
            <person name="Li Y."/>
            <person name="Zhang Z."/>
            <person name="Liu B."/>
            <person name="Lu W."/>
            <person name="Hui Y."/>
            <person name="Liang J."/>
            <person name="Zhou Z."/>
            <person name="Hou R."/>
            <person name="Li X."/>
            <person name="Liu Y."/>
            <person name="Li H."/>
            <person name="Ning X."/>
            <person name="Lin Y."/>
            <person name="Zhao L."/>
            <person name="Xing Q."/>
            <person name="Dou J."/>
            <person name="Li Y."/>
            <person name="Mao J."/>
            <person name="Guo H."/>
            <person name="Dou H."/>
            <person name="Li T."/>
            <person name="Mu C."/>
            <person name="Jiang W."/>
            <person name="Fu Q."/>
            <person name="Fu X."/>
            <person name="Miao Y."/>
            <person name="Liu J."/>
            <person name="Yu Q."/>
            <person name="Li R."/>
            <person name="Liao H."/>
            <person name="Li X."/>
            <person name="Kong Y."/>
            <person name="Jiang Z."/>
            <person name="Chourrout D."/>
            <person name="Li R."/>
            <person name="Bao Z."/>
        </authorList>
    </citation>
    <scope>NUCLEOTIDE SEQUENCE [LARGE SCALE GENOMIC DNA]</scope>
    <source>
        <strain evidence="10 11">PY_sf001</strain>
    </source>
</reference>
<proteinExistence type="inferred from homology"/>
<evidence type="ECO:0000256" key="6">
    <source>
        <dbReference type="ARBA" id="ARBA00038170"/>
    </source>
</evidence>
<dbReference type="InterPro" id="IPR003000">
    <property type="entry name" value="Sirtuin"/>
</dbReference>
<dbReference type="AlphaFoldDB" id="A0A210QJD3"/>
<feature type="binding site" evidence="7">
    <location>
        <position position="184"/>
    </location>
    <ligand>
        <name>Zn(2+)</name>
        <dbReference type="ChEBI" id="CHEBI:29105"/>
    </ligand>
</feature>
<dbReference type="GO" id="GO:0003714">
    <property type="term" value="F:transcription corepressor activity"/>
    <property type="evidence" value="ECO:0007669"/>
    <property type="project" value="TreeGrafter"/>
</dbReference>
<keyword evidence="3 7" id="KW-0479">Metal-binding</keyword>
<evidence type="ECO:0000313" key="10">
    <source>
        <dbReference type="EMBL" id="OWF48853.1"/>
    </source>
</evidence>
<evidence type="ECO:0000313" key="11">
    <source>
        <dbReference type="Proteomes" id="UP000242188"/>
    </source>
</evidence>
<dbReference type="EC" id="2.3.1.286" evidence="1"/>
<dbReference type="EMBL" id="NEDP02003363">
    <property type="protein sequence ID" value="OWF48853.1"/>
    <property type="molecule type" value="Genomic_DNA"/>
</dbReference>
<keyword evidence="2" id="KW-0808">Transferase</keyword>
<feature type="active site" description="Proton acceptor" evidence="7">
    <location>
        <position position="176"/>
    </location>
</feature>
<keyword evidence="5" id="KW-0520">NAD</keyword>
<keyword evidence="11" id="KW-1185">Reference proteome</keyword>
<organism evidence="10 11">
    <name type="scientific">Mizuhopecten yessoensis</name>
    <name type="common">Japanese scallop</name>
    <name type="synonym">Patinopecten yessoensis</name>
    <dbReference type="NCBI Taxonomy" id="6573"/>
    <lineage>
        <taxon>Eukaryota</taxon>
        <taxon>Metazoa</taxon>
        <taxon>Spiralia</taxon>
        <taxon>Lophotrochozoa</taxon>
        <taxon>Mollusca</taxon>
        <taxon>Bivalvia</taxon>
        <taxon>Autobranchia</taxon>
        <taxon>Pteriomorphia</taxon>
        <taxon>Pectinida</taxon>
        <taxon>Pectinoidea</taxon>
        <taxon>Pectinidae</taxon>
        <taxon>Mizuhopecten</taxon>
    </lineage>
</organism>
<feature type="binding site" evidence="7">
    <location>
        <position position="187"/>
    </location>
    <ligand>
        <name>Zn(2+)</name>
        <dbReference type="ChEBI" id="CHEBI:29105"/>
    </ligand>
</feature>
<dbReference type="OrthoDB" id="2919105at2759"/>
<comment type="similarity">
    <text evidence="6">Belongs to the sirtuin family. Class IV subfamily.</text>
</comment>
<dbReference type="Gene3D" id="3.40.50.1220">
    <property type="entry name" value="TPP-binding domain"/>
    <property type="match status" value="1"/>
</dbReference>
<evidence type="ECO:0000256" key="3">
    <source>
        <dbReference type="ARBA" id="ARBA00022723"/>
    </source>
</evidence>
<name>A0A210QJD3_MIZYE</name>
<dbReference type="PROSITE" id="PS50305">
    <property type="entry name" value="SIRTUIN"/>
    <property type="match status" value="1"/>
</dbReference>
<evidence type="ECO:0000256" key="2">
    <source>
        <dbReference type="ARBA" id="ARBA00022679"/>
    </source>
</evidence>
<accession>A0A210QJD3</accession>
<protein>
    <recommendedName>
        <fullName evidence="1">protein acetyllysine N-acetyltransferase</fullName>
        <ecNumber evidence="1">2.3.1.286</ecNumber>
    </recommendedName>
</protein>
<dbReference type="STRING" id="6573.A0A210QJD3"/>
<feature type="binding site" evidence="7">
    <location>
        <position position="244"/>
    </location>
    <ligand>
        <name>Zn(2+)</name>
        <dbReference type="ChEBI" id="CHEBI:29105"/>
    </ligand>
</feature>
<dbReference type="GO" id="GO:0000122">
    <property type="term" value="P:negative regulation of transcription by RNA polymerase II"/>
    <property type="evidence" value="ECO:0007669"/>
    <property type="project" value="TreeGrafter"/>
</dbReference>
<dbReference type="Gene3D" id="2.20.28.200">
    <property type="match status" value="1"/>
</dbReference>
<dbReference type="SUPFAM" id="SSF52467">
    <property type="entry name" value="DHS-like NAD/FAD-binding domain"/>
    <property type="match status" value="1"/>
</dbReference>
<gene>
    <name evidence="10" type="ORF">KP79_PYT08759</name>
</gene>
<dbReference type="InterPro" id="IPR050134">
    <property type="entry name" value="NAD-dep_sirtuin_deacylases"/>
</dbReference>
<dbReference type="Pfam" id="PF02146">
    <property type="entry name" value="SIR2"/>
    <property type="match status" value="1"/>
</dbReference>
<dbReference type="GO" id="GO:0005634">
    <property type="term" value="C:nucleus"/>
    <property type="evidence" value="ECO:0007669"/>
    <property type="project" value="TreeGrafter"/>
</dbReference>
<evidence type="ECO:0000256" key="5">
    <source>
        <dbReference type="ARBA" id="ARBA00023027"/>
    </source>
</evidence>
<comment type="caution">
    <text evidence="10">The sequence shown here is derived from an EMBL/GenBank/DDBJ whole genome shotgun (WGS) entry which is preliminary data.</text>
</comment>
<evidence type="ECO:0000259" key="9">
    <source>
        <dbReference type="PROSITE" id="PS50305"/>
    </source>
</evidence>
<evidence type="ECO:0000256" key="4">
    <source>
        <dbReference type="ARBA" id="ARBA00022833"/>
    </source>
</evidence>
<keyword evidence="4 7" id="KW-0862">Zinc</keyword>
<feature type="binding site" evidence="7">
    <location>
        <position position="239"/>
    </location>
    <ligand>
        <name>Zn(2+)</name>
        <dbReference type="ChEBI" id="CHEBI:29105"/>
    </ligand>
</feature>
<dbReference type="Proteomes" id="UP000242188">
    <property type="component" value="Unassembled WGS sequence"/>
</dbReference>
<evidence type="ECO:0000256" key="8">
    <source>
        <dbReference type="SAM" id="MobiDB-lite"/>
    </source>
</evidence>
<feature type="domain" description="Deacetylase sirtuin-type" evidence="9">
    <location>
        <begin position="35"/>
        <end position="355"/>
    </location>
</feature>
<evidence type="ECO:0000256" key="7">
    <source>
        <dbReference type="PROSITE-ProRule" id="PRU00236"/>
    </source>
</evidence>
<dbReference type="InterPro" id="IPR029035">
    <property type="entry name" value="DHS-like_NAD/FAD-binding_dom"/>
</dbReference>
<evidence type="ECO:0000256" key="1">
    <source>
        <dbReference type="ARBA" id="ARBA00012928"/>
    </source>
</evidence>
<dbReference type="GO" id="GO:0046872">
    <property type="term" value="F:metal ion binding"/>
    <property type="evidence" value="ECO:0007669"/>
    <property type="project" value="UniProtKB-KW"/>
</dbReference>